<accession>A0ABW0C4Q0</accession>
<name>A0ABW0C4Q0_9FLAO</name>
<reference evidence="2" key="1">
    <citation type="journal article" date="2019" name="Int. J. Syst. Evol. Microbiol.">
        <title>The Global Catalogue of Microorganisms (GCM) 10K type strain sequencing project: providing services to taxonomists for standard genome sequencing and annotation.</title>
        <authorList>
            <consortium name="The Broad Institute Genomics Platform"/>
            <consortium name="The Broad Institute Genome Sequencing Center for Infectious Disease"/>
            <person name="Wu L."/>
            <person name="Ma J."/>
        </authorList>
    </citation>
    <scope>NUCLEOTIDE SEQUENCE [LARGE SCALE GENOMIC DNA]</scope>
    <source>
        <strain evidence="2">JCM 17978</strain>
    </source>
</reference>
<evidence type="ECO:0008006" key="3">
    <source>
        <dbReference type="Google" id="ProtNLM"/>
    </source>
</evidence>
<sequence length="338" mass="37790">MLLISLLFLQCDNFEPKAIDSKPVQINDINYVLNSNYALGDARRYGIFPDSLNDKKHPNTGKSLISSVLDLAENSPIKINFPKGYYGVNLVFNSRKNIDLHFNEAAFDLVHITNEGGSQSRNITLEGTLILYEGFGIYHSKNVTADSVIIKLNPQKTLKESKSRGCHIYKGTDSLLINYLEIEDLASGNIVFKNNHAALAIDGSRENPTNITINEVYIKSSDRHGAYITGTNNIFKKIKIDKYAQGTTNFMTGMQDAGKGNEKILSGLWINRCNNCIFENVQILTKYSKNGYPLKLDEGNSGMPTIIENLVLDVEYKDALILDDILTNVLVKRLKTIE</sequence>
<evidence type="ECO:0000313" key="1">
    <source>
        <dbReference type="EMBL" id="MFC5194193.1"/>
    </source>
</evidence>
<dbReference type="EMBL" id="JBHSLA010000001">
    <property type="protein sequence ID" value="MFC5194193.1"/>
    <property type="molecule type" value="Genomic_DNA"/>
</dbReference>
<comment type="caution">
    <text evidence="1">The sequence shown here is derived from an EMBL/GenBank/DDBJ whole genome shotgun (WGS) entry which is preliminary data.</text>
</comment>
<dbReference type="InterPro" id="IPR011050">
    <property type="entry name" value="Pectin_lyase_fold/virulence"/>
</dbReference>
<dbReference type="RefSeq" id="WP_376858330.1">
    <property type="nucleotide sequence ID" value="NZ_JBHSLA010000001.1"/>
</dbReference>
<protein>
    <recommendedName>
        <fullName evidence="3">Right handed beta helix region</fullName>
    </recommendedName>
</protein>
<gene>
    <name evidence="1" type="ORF">ACFPH8_02510</name>
</gene>
<proteinExistence type="predicted"/>
<keyword evidence="2" id="KW-1185">Reference proteome</keyword>
<organism evidence="1 2">
    <name type="scientific">Bizionia hallyeonensis</name>
    <dbReference type="NCBI Taxonomy" id="1123757"/>
    <lineage>
        <taxon>Bacteria</taxon>
        <taxon>Pseudomonadati</taxon>
        <taxon>Bacteroidota</taxon>
        <taxon>Flavobacteriia</taxon>
        <taxon>Flavobacteriales</taxon>
        <taxon>Flavobacteriaceae</taxon>
        <taxon>Bizionia</taxon>
    </lineage>
</organism>
<dbReference type="SUPFAM" id="SSF51126">
    <property type="entry name" value="Pectin lyase-like"/>
    <property type="match status" value="1"/>
</dbReference>
<evidence type="ECO:0000313" key="2">
    <source>
        <dbReference type="Proteomes" id="UP001596162"/>
    </source>
</evidence>
<dbReference type="Proteomes" id="UP001596162">
    <property type="component" value="Unassembled WGS sequence"/>
</dbReference>